<dbReference type="SUPFAM" id="SSF54637">
    <property type="entry name" value="Thioesterase/thiol ester dehydrase-isomerase"/>
    <property type="match status" value="1"/>
</dbReference>
<dbReference type="AlphaFoldDB" id="A0A135P399"/>
<dbReference type="Gene3D" id="3.10.129.10">
    <property type="entry name" value="Hotdog Thioesterase"/>
    <property type="match status" value="1"/>
</dbReference>
<reference evidence="2 3" key="1">
    <citation type="submission" date="2015-11" db="EMBL/GenBank/DDBJ databases">
        <title>Draft genome sequence of Agrobacterium sp. R89-1.</title>
        <authorList>
            <person name="Zahradnik J."/>
            <person name="Kyslikova E."/>
            <person name="Palyzova A."/>
            <person name="Kyslik P."/>
        </authorList>
    </citation>
    <scope>NUCLEOTIDE SEQUENCE [LARGE SCALE GENOMIC DNA]</scope>
    <source>
        <strain evidence="2 3">R89-1</strain>
    </source>
</reference>
<comment type="caution">
    <text evidence="2">The sequence shown here is derived from an EMBL/GenBank/DDBJ whole genome shotgun (WGS) entry which is preliminary data.</text>
</comment>
<evidence type="ECO:0000313" key="2">
    <source>
        <dbReference type="EMBL" id="KXG85897.1"/>
    </source>
</evidence>
<sequence length="155" mass="17469">MRFIELYPSDVKIELGTVHFSAESIIRYAEKFDPQPFHLDAAAAKNSIFEGLCASGWQTSASWMKCFLDYWVQEVARLHAEGIEPPKLGPSPGFRNLRWLRPVYAGDDVTYFTTMIASRPLASRPGMHMNTALNEGVNQHGKAVVTFESNVLEFE</sequence>
<keyword evidence="3" id="KW-1185">Reference proteome</keyword>
<organism evidence="2 3">
    <name type="scientific">Agrobacterium bohemicum</name>
    <dbReference type="NCBI Taxonomy" id="2052828"/>
    <lineage>
        <taxon>Bacteria</taxon>
        <taxon>Pseudomonadati</taxon>
        <taxon>Pseudomonadota</taxon>
        <taxon>Alphaproteobacteria</taxon>
        <taxon>Hyphomicrobiales</taxon>
        <taxon>Rhizobiaceae</taxon>
        <taxon>Rhizobium/Agrobacterium group</taxon>
        <taxon>Agrobacterium</taxon>
    </lineage>
</organism>
<name>A0A135P399_9HYPH</name>
<dbReference type="Proteomes" id="UP000070498">
    <property type="component" value="Unassembled WGS sequence"/>
</dbReference>
<dbReference type="InterPro" id="IPR029069">
    <property type="entry name" value="HotDog_dom_sf"/>
</dbReference>
<accession>A0A135P399</accession>
<dbReference type="InterPro" id="IPR002539">
    <property type="entry name" value="MaoC-like_dom"/>
</dbReference>
<evidence type="ECO:0000313" key="3">
    <source>
        <dbReference type="Proteomes" id="UP000070498"/>
    </source>
</evidence>
<proteinExistence type="predicted"/>
<feature type="domain" description="MaoC-like" evidence="1">
    <location>
        <begin position="18"/>
        <end position="109"/>
    </location>
</feature>
<dbReference type="EMBL" id="LNUW01000028">
    <property type="protein sequence ID" value="KXG85897.1"/>
    <property type="molecule type" value="Genomic_DNA"/>
</dbReference>
<dbReference type="CDD" id="cd03454">
    <property type="entry name" value="YdeM"/>
    <property type="match status" value="1"/>
</dbReference>
<dbReference type="STRING" id="2052828.ATO67_04540"/>
<gene>
    <name evidence="2" type="ORF">ATO67_04540</name>
</gene>
<evidence type="ECO:0000259" key="1">
    <source>
        <dbReference type="Pfam" id="PF01575"/>
    </source>
</evidence>
<dbReference type="RefSeq" id="WP_067644983.1">
    <property type="nucleotide sequence ID" value="NZ_KQ961024.1"/>
</dbReference>
<dbReference type="Pfam" id="PF01575">
    <property type="entry name" value="MaoC_dehydratas"/>
    <property type="match status" value="1"/>
</dbReference>
<protein>
    <submittedName>
        <fullName evidence="2">Dehydratase</fullName>
    </submittedName>
</protein>